<proteinExistence type="predicted"/>
<organism evidence="1 2">
    <name type="scientific">Steinernema glaseri</name>
    <dbReference type="NCBI Taxonomy" id="37863"/>
    <lineage>
        <taxon>Eukaryota</taxon>
        <taxon>Metazoa</taxon>
        <taxon>Ecdysozoa</taxon>
        <taxon>Nematoda</taxon>
        <taxon>Chromadorea</taxon>
        <taxon>Rhabditida</taxon>
        <taxon>Tylenchina</taxon>
        <taxon>Panagrolaimomorpha</taxon>
        <taxon>Strongyloidoidea</taxon>
        <taxon>Steinernematidae</taxon>
        <taxon>Steinernema</taxon>
    </lineage>
</organism>
<dbReference type="Proteomes" id="UP000095287">
    <property type="component" value="Unplaced"/>
</dbReference>
<keyword evidence="1" id="KW-1185">Reference proteome</keyword>
<dbReference type="AlphaFoldDB" id="A0A1I7ZHD7"/>
<reference evidence="2" key="1">
    <citation type="submission" date="2016-11" db="UniProtKB">
        <authorList>
            <consortium name="WormBaseParasite"/>
        </authorList>
    </citation>
    <scope>IDENTIFICATION</scope>
</reference>
<evidence type="ECO:0000313" key="1">
    <source>
        <dbReference type="Proteomes" id="UP000095287"/>
    </source>
</evidence>
<evidence type="ECO:0000313" key="2">
    <source>
        <dbReference type="WBParaSite" id="L893_g26551.t1"/>
    </source>
</evidence>
<name>A0A1I7ZHD7_9BILA</name>
<sequence>MQFHGHPVICLSSHSEAEEIKSCILNTRKTVADQTVAASNEHVCADMQMWYIVPTSERYAASGADKGKTAVLIKGKDAAGVCKTSMKI</sequence>
<protein>
    <submittedName>
        <fullName evidence="2">Transferrin-like domain-containing protein</fullName>
    </submittedName>
</protein>
<dbReference type="WBParaSite" id="L893_g26551.t1">
    <property type="protein sequence ID" value="L893_g26551.t1"/>
    <property type="gene ID" value="L893_g26551"/>
</dbReference>
<accession>A0A1I7ZHD7</accession>